<dbReference type="EMBL" id="CP035037">
    <property type="protein sequence ID" value="QAB17476.1"/>
    <property type="molecule type" value="Genomic_DNA"/>
</dbReference>
<dbReference type="InterPro" id="IPR021145">
    <property type="entry name" value="Portal_protein_SPP1_Gp6-like"/>
</dbReference>
<gene>
    <name evidence="1" type="ORF">Leucomu_05670</name>
</gene>
<evidence type="ECO:0000313" key="1">
    <source>
        <dbReference type="EMBL" id="QAB17476.1"/>
    </source>
</evidence>
<reference evidence="1 2" key="1">
    <citation type="submission" date="2019-01" db="EMBL/GenBank/DDBJ databases">
        <title>Leucobacter muris sp. nov. isolated from the nose of a laboratory mouse.</title>
        <authorList>
            <person name="Benga L."/>
            <person name="Sproeer C."/>
            <person name="Schumann P."/>
            <person name="Verbarg S."/>
            <person name="Bunk B."/>
            <person name="Engelhardt E."/>
            <person name="Benten P.M."/>
            <person name="Sager M."/>
        </authorList>
    </citation>
    <scope>NUCLEOTIDE SEQUENCE [LARGE SCALE GENOMIC DNA]</scope>
    <source>
        <strain evidence="1 2">DSM 101948</strain>
    </source>
</reference>
<dbReference type="RefSeq" id="WP_128386608.1">
    <property type="nucleotide sequence ID" value="NZ_CP035037.1"/>
</dbReference>
<dbReference type="Pfam" id="PF05133">
    <property type="entry name" value="SPP1_portal"/>
    <property type="match status" value="1"/>
</dbReference>
<evidence type="ECO:0000313" key="2">
    <source>
        <dbReference type="Proteomes" id="UP000285768"/>
    </source>
</evidence>
<keyword evidence="2" id="KW-1185">Reference proteome</keyword>
<organism evidence="1 2">
    <name type="scientific">Leucobacter muris</name>
    <dbReference type="NCBI Taxonomy" id="1935379"/>
    <lineage>
        <taxon>Bacteria</taxon>
        <taxon>Bacillati</taxon>
        <taxon>Actinomycetota</taxon>
        <taxon>Actinomycetes</taxon>
        <taxon>Micrococcales</taxon>
        <taxon>Microbacteriaceae</taxon>
        <taxon>Leucobacter</taxon>
    </lineage>
</organism>
<proteinExistence type="predicted"/>
<name>A0ABX5QET4_9MICO</name>
<sequence>MSNTKPPIDLGADTDLLFDLIDVWEKRRPMNVKRSVYYDGEKALKDFGISLPPQMRYKVGAALGWIGKGTKALTNRSAFERFVTASGEDDPLGLEEILWTNQFATEFPAACISSAMHGCSFLTVSHGDLEAGEPDVLVLARAAEESAAIWDKRRRALKGFLSIVETKDKQPTVMVLYTPFMVYELEKLGGRWYVTEIPHSLGEVPAYPLVHDYELRRPLGHSRITRPAMYFADAALRTIVRSEVSAELYAAPEYWLFGSDVKAFIGNDRWTALMGRIKAIDVDVDADEKFPQIQRFTGASPQPHTEQLRMFASQFADEMDLDVRFADSANPSSAEAIFAAKESLITGTKNVNTLWGYGAMRAMNAAVRLRDGLDTDTDEMRTLRAQFTDPVLVSPSARADAFSKFASNVPGFAETEVGLEYGGLTAEQITRFKSEQRRKGTTLLTQRLATAGAAPAADDQSASDEALKQAQIAKAQADALGAYRRAGVVESRAAQLAGIEGDVEFIPGAPITIRAPEAE</sequence>
<protein>
    <submittedName>
        <fullName evidence="1">Phage portal protein</fullName>
    </submittedName>
</protein>
<dbReference type="Proteomes" id="UP000285768">
    <property type="component" value="Chromosome"/>
</dbReference>
<accession>A0ABX5QET4</accession>